<dbReference type="GO" id="GO:0006888">
    <property type="term" value="P:endoplasmic reticulum to Golgi vesicle-mediated transport"/>
    <property type="evidence" value="ECO:0007669"/>
    <property type="project" value="InterPro"/>
</dbReference>
<evidence type="ECO:0000313" key="1">
    <source>
        <dbReference type="EMBL" id="CAK0786695.1"/>
    </source>
</evidence>
<dbReference type="PANTHER" id="PTHR12403">
    <property type="entry name" value="TRAFFICKING PROTEIN PARTICLE COMPLEX SUBUNIT 2"/>
    <property type="match status" value="1"/>
</dbReference>
<dbReference type="Pfam" id="PF04628">
    <property type="entry name" value="Sedlin_N"/>
    <property type="match status" value="1"/>
</dbReference>
<reference evidence="1 2" key="1">
    <citation type="submission" date="2023-10" db="EMBL/GenBank/DDBJ databases">
        <authorList>
            <person name="Maclean D."/>
            <person name="Macfadyen A."/>
        </authorList>
    </citation>
    <scope>NUCLEOTIDE SEQUENCE [LARGE SCALE GENOMIC DNA]</scope>
</reference>
<protein>
    <recommendedName>
        <fullName evidence="3">Trafficking protein particle complex subunit 2</fullName>
    </recommendedName>
</protein>
<name>A0AAV1IKX6_9CHLO</name>
<accession>A0AAV1IKX6</accession>
<dbReference type="GO" id="GO:0005737">
    <property type="term" value="C:cytoplasm"/>
    <property type="evidence" value="ECO:0007669"/>
    <property type="project" value="GOC"/>
</dbReference>
<evidence type="ECO:0000313" key="2">
    <source>
        <dbReference type="Proteomes" id="UP001314263"/>
    </source>
</evidence>
<dbReference type="CDD" id="cd14825">
    <property type="entry name" value="TRAPPC2_sedlin"/>
    <property type="match status" value="1"/>
</dbReference>
<sequence length="142" mass="16233">MSSAVLTFVIVGLDDHPIFEADLVLRGEAGSRDERTQYLHQFVLHAALDAVEDQQWQSTNMNLGVVDKFNNLQVSAFVTAAQIKFLLLHDGRSDESIRQFFRDVQEVFLKVMMNPFFSPRAPVKSAAFYQRVRAISRSHFRS</sequence>
<evidence type="ECO:0008006" key="3">
    <source>
        <dbReference type="Google" id="ProtNLM"/>
    </source>
</evidence>
<dbReference type="EMBL" id="CAUYUE010000015">
    <property type="protein sequence ID" value="CAK0786695.1"/>
    <property type="molecule type" value="Genomic_DNA"/>
</dbReference>
<comment type="caution">
    <text evidence="1">The sequence shown here is derived from an EMBL/GenBank/DDBJ whole genome shotgun (WGS) entry which is preliminary data.</text>
</comment>
<organism evidence="1 2">
    <name type="scientific">Coccomyxa viridis</name>
    <dbReference type="NCBI Taxonomy" id="1274662"/>
    <lineage>
        <taxon>Eukaryota</taxon>
        <taxon>Viridiplantae</taxon>
        <taxon>Chlorophyta</taxon>
        <taxon>core chlorophytes</taxon>
        <taxon>Trebouxiophyceae</taxon>
        <taxon>Trebouxiophyceae incertae sedis</taxon>
        <taxon>Coccomyxaceae</taxon>
        <taxon>Coccomyxa</taxon>
    </lineage>
</organism>
<dbReference type="SUPFAM" id="SSF64356">
    <property type="entry name" value="SNARE-like"/>
    <property type="match status" value="1"/>
</dbReference>
<dbReference type="InterPro" id="IPR011012">
    <property type="entry name" value="Longin-like_dom_sf"/>
</dbReference>
<dbReference type="AlphaFoldDB" id="A0AAV1IKX6"/>
<proteinExistence type="predicted"/>
<keyword evidence="2" id="KW-1185">Reference proteome</keyword>
<dbReference type="InterPro" id="IPR006722">
    <property type="entry name" value="Sedlin"/>
</dbReference>
<dbReference type="Gene3D" id="3.30.450.70">
    <property type="match status" value="1"/>
</dbReference>
<dbReference type="Proteomes" id="UP001314263">
    <property type="component" value="Unassembled WGS sequence"/>
</dbReference>
<gene>
    <name evidence="1" type="ORF">CVIRNUC_009909</name>
</gene>